<dbReference type="InterPro" id="IPR027417">
    <property type="entry name" value="P-loop_NTPase"/>
</dbReference>
<keyword evidence="7" id="KW-1185">Reference proteome</keyword>
<dbReference type="Pfam" id="PF00004">
    <property type="entry name" value="AAA"/>
    <property type="match status" value="1"/>
</dbReference>
<keyword evidence="1" id="KW-0547">Nucleotide-binding</keyword>
<dbReference type="RefSeq" id="WP_014777140.1">
    <property type="nucleotide sequence ID" value="NC_018012.1"/>
</dbReference>
<sequence>MPKTLQDTLRAHIESHYPVLYLLTYEEAEADALIAALADDRKILEWNLARGMVDFVTKRPLMEWCDLAAALENLLDQDLDNHFIVIRDAHLGLRDQPLAVARLKALVSRILADDEAAVTIFLLSSQLFVPPELEKFITLFELPLPDETLIRSVVAEYAAAYDLTLDADTLGKMALALQGLTRYEIGQLINRGYQRDGNIGLEDLDLVLTEKAQIIKKSGILEMLTVRERLEDIGGLGKLKPWLHQKARVMADWPAARAFGVEPPKGVMIVGMPGCGKSLTAKATAALFNLPLLKLDMGSLMGKYVGESEGNMRRAIQVAEAVSPCVLWVDEVEKAFVGMGSGGEGSEVATRLFGYFLTWMQDKTKQVFVIATANDISALPPELLRKGRFDEIFYVDFPSEAERVEIFRVHLQRRKQLSARIQLERLAKATAGYSGADIESVVKEGIEQAFVEDCPTLETERLLGVIGNTHPLREVMKKKVQEYAERFAEMTIKPAS</sequence>
<evidence type="ECO:0000256" key="2">
    <source>
        <dbReference type="ARBA" id="ARBA00022840"/>
    </source>
</evidence>
<dbReference type="AlphaFoldDB" id="I3Y6M5"/>
<evidence type="ECO:0000259" key="5">
    <source>
        <dbReference type="SMART" id="SM00382"/>
    </source>
</evidence>
<comment type="similarity">
    <text evidence="3">Belongs to the AAA ATPase family. Highly divergent.</text>
</comment>
<dbReference type="InterPro" id="IPR003593">
    <property type="entry name" value="AAA+_ATPase"/>
</dbReference>
<proteinExistence type="inferred from homology"/>
<dbReference type="PANTHER" id="PTHR42960:SF1">
    <property type="entry name" value="YCF46 PROTEIN"/>
    <property type="match status" value="1"/>
</dbReference>
<keyword evidence="2" id="KW-0067">ATP-binding</keyword>
<dbReference type="InterPro" id="IPR052381">
    <property type="entry name" value="AAA_domain_protein"/>
</dbReference>
<evidence type="ECO:0000256" key="4">
    <source>
        <dbReference type="ARBA" id="ARBA00040480"/>
    </source>
</evidence>
<dbReference type="KEGG" id="tvi:Thivi_0585"/>
<dbReference type="EMBL" id="CP003154">
    <property type="protein sequence ID" value="AFL72643.1"/>
    <property type="molecule type" value="Genomic_DNA"/>
</dbReference>
<gene>
    <name evidence="6" type="ordered locus">Thivi_0585</name>
</gene>
<dbReference type="Proteomes" id="UP000006062">
    <property type="component" value="Chromosome"/>
</dbReference>
<evidence type="ECO:0000256" key="3">
    <source>
        <dbReference type="ARBA" id="ARBA00038088"/>
    </source>
</evidence>
<dbReference type="Gene3D" id="1.10.8.60">
    <property type="match status" value="1"/>
</dbReference>
<accession>I3Y6M5</accession>
<name>I3Y6M5_THIV6</name>
<dbReference type="eggNOG" id="COG0464">
    <property type="taxonomic scope" value="Bacteria"/>
</dbReference>
<dbReference type="SUPFAM" id="SSF52540">
    <property type="entry name" value="P-loop containing nucleoside triphosphate hydrolases"/>
    <property type="match status" value="1"/>
</dbReference>
<evidence type="ECO:0000313" key="7">
    <source>
        <dbReference type="Proteomes" id="UP000006062"/>
    </source>
</evidence>
<dbReference type="GO" id="GO:0016887">
    <property type="term" value="F:ATP hydrolysis activity"/>
    <property type="evidence" value="ECO:0007669"/>
    <property type="project" value="InterPro"/>
</dbReference>
<evidence type="ECO:0000256" key="1">
    <source>
        <dbReference type="ARBA" id="ARBA00022741"/>
    </source>
</evidence>
<dbReference type="HOGENOM" id="CLU_023673_0_0_6"/>
<dbReference type="STRING" id="765911.Thivi_0585"/>
<dbReference type="Pfam" id="PF17862">
    <property type="entry name" value="AAA_lid_3"/>
    <property type="match status" value="1"/>
</dbReference>
<organism evidence="6 7">
    <name type="scientific">Thiocystis violascens (strain ATCC 17096 / DSM 198 / 6111)</name>
    <name type="common">Chromatium violascens</name>
    <dbReference type="NCBI Taxonomy" id="765911"/>
    <lineage>
        <taxon>Bacteria</taxon>
        <taxon>Pseudomonadati</taxon>
        <taxon>Pseudomonadota</taxon>
        <taxon>Gammaproteobacteria</taxon>
        <taxon>Chromatiales</taxon>
        <taxon>Chromatiaceae</taxon>
        <taxon>Thiocystis</taxon>
    </lineage>
</organism>
<dbReference type="InterPro" id="IPR041569">
    <property type="entry name" value="AAA_lid_3"/>
</dbReference>
<dbReference type="Gene3D" id="3.40.50.300">
    <property type="entry name" value="P-loop containing nucleotide triphosphate hydrolases"/>
    <property type="match status" value="1"/>
</dbReference>
<feature type="domain" description="AAA+ ATPase" evidence="5">
    <location>
        <begin position="263"/>
        <end position="399"/>
    </location>
</feature>
<dbReference type="InterPro" id="IPR003959">
    <property type="entry name" value="ATPase_AAA_core"/>
</dbReference>
<dbReference type="GO" id="GO:0005524">
    <property type="term" value="F:ATP binding"/>
    <property type="evidence" value="ECO:0007669"/>
    <property type="project" value="UniProtKB-KW"/>
</dbReference>
<evidence type="ECO:0000313" key="6">
    <source>
        <dbReference type="EMBL" id="AFL72643.1"/>
    </source>
</evidence>
<dbReference type="PANTHER" id="PTHR42960">
    <property type="entry name" value="YCF46 PROTEIN"/>
    <property type="match status" value="1"/>
</dbReference>
<dbReference type="OrthoDB" id="9809379at2"/>
<reference evidence="6 7" key="1">
    <citation type="submission" date="2012-06" db="EMBL/GenBank/DDBJ databases">
        <title>Complete sequence of Thiocystis violascens DSM 198.</title>
        <authorList>
            <consortium name="US DOE Joint Genome Institute"/>
            <person name="Lucas S."/>
            <person name="Han J."/>
            <person name="Lapidus A."/>
            <person name="Cheng J.-F."/>
            <person name="Goodwin L."/>
            <person name="Pitluck S."/>
            <person name="Peters L."/>
            <person name="Ovchinnikova G."/>
            <person name="Teshima H."/>
            <person name="Detter J.C."/>
            <person name="Han C."/>
            <person name="Tapia R."/>
            <person name="Land M."/>
            <person name="Hauser L."/>
            <person name="Kyrpides N."/>
            <person name="Ivanova N."/>
            <person name="Pagani I."/>
            <person name="Vogl K."/>
            <person name="Liu Z."/>
            <person name="Frigaard N.-U."/>
            <person name="Bryant D."/>
            <person name="Woyke T."/>
        </authorList>
    </citation>
    <scope>NUCLEOTIDE SEQUENCE [LARGE SCALE GENOMIC DNA]</scope>
    <source>
        <strain evidence="7">ATCC 17096 / DSM 198 / 6111</strain>
    </source>
</reference>
<protein>
    <recommendedName>
        <fullName evidence="4">Uncharacterized AAA domain-containing protein ycf46</fullName>
    </recommendedName>
</protein>
<dbReference type="SMART" id="SM00382">
    <property type="entry name" value="AAA"/>
    <property type="match status" value="1"/>
</dbReference>